<dbReference type="GO" id="GO:0005680">
    <property type="term" value="C:anaphase-promoting complex"/>
    <property type="evidence" value="ECO:0007669"/>
    <property type="project" value="InterPro"/>
</dbReference>
<sequence length="296" mass="32040">VWAEFNNGVAAALQVATSTEVSRGWIAHHRSVSSNPASADGQVSSNAHAGFLLGLGLRGCLKVLPVADCYKYLRLQHETTSAAVILGLAASNLSSMDAALTRTCCVHIPSMLPATFSDVEVSSPVQCSAVLSLGLLYAGSGHRMMTELMVAEIGRKPSDRVLHDRESYSLAAGVVVEPVGRAEPRPTLRPKQRVILHGLEAKEFNGKKGKLMFLDESLKPPRWHLTLESDPSVVRVALQSHCWEAKWNNVQHGVNLLLTGVVYQASNLWFSRVVCCASSNRSKNKTRMCLAEGDGQ</sequence>
<reference evidence="6" key="2">
    <citation type="submission" date="2024-04" db="EMBL/GenBank/DDBJ databases">
        <authorList>
            <person name="Chen Y."/>
            <person name="Shah S."/>
            <person name="Dougan E. K."/>
            <person name="Thang M."/>
            <person name="Chan C."/>
        </authorList>
    </citation>
    <scope>NUCLEOTIDE SEQUENCE [LARGE SCALE GENOMIC DNA]</scope>
</reference>
<dbReference type="GO" id="GO:0060090">
    <property type="term" value="F:molecular adaptor activity"/>
    <property type="evidence" value="ECO:0007669"/>
    <property type="project" value="TreeGrafter"/>
</dbReference>
<dbReference type="GO" id="GO:0051301">
    <property type="term" value="P:cell division"/>
    <property type="evidence" value="ECO:0007669"/>
    <property type="project" value="UniProtKB-KW"/>
</dbReference>
<dbReference type="OrthoDB" id="333227at2759"/>
<dbReference type="EMBL" id="CAMXCT020001467">
    <property type="protein sequence ID" value="CAL1143734.1"/>
    <property type="molecule type" value="Genomic_DNA"/>
</dbReference>
<dbReference type="PANTHER" id="PTHR12827">
    <property type="entry name" value="MEIOTIC CHECKPOINT REGULATOR TSG24 FAMILY MEMBER"/>
    <property type="match status" value="1"/>
</dbReference>
<evidence type="ECO:0000256" key="2">
    <source>
        <dbReference type="ARBA" id="ARBA00022618"/>
    </source>
</evidence>
<dbReference type="GO" id="GO:0031145">
    <property type="term" value="P:anaphase-promoting complex-dependent catabolic process"/>
    <property type="evidence" value="ECO:0007669"/>
    <property type="project" value="TreeGrafter"/>
</dbReference>
<comment type="caution">
    <text evidence="5">The sequence shown here is derived from an EMBL/GenBank/DDBJ whole genome shotgun (WGS) entry which is preliminary data.</text>
</comment>
<protein>
    <submittedName>
        <fullName evidence="7">Anaphase-promoting complex subunit 1</fullName>
    </submittedName>
</protein>
<keyword evidence="2" id="KW-0132">Cell division</keyword>
<evidence type="ECO:0000313" key="7">
    <source>
        <dbReference type="EMBL" id="CAL4777671.1"/>
    </source>
</evidence>
<keyword evidence="4" id="KW-0131">Cell cycle</keyword>
<evidence type="ECO:0000313" key="6">
    <source>
        <dbReference type="EMBL" id="CAL1143734.1"/>
    </source>
</evidence>
<dbReference type="PANTHER" id="PTHR12827:SF3">
    <property type="entry name" value="ANAPHASE-PROMOTING COMPLEX SUBUNIT 1"/>
    <property type="match status" value="1"/>
</dbReference>
<dbReference type="Proteomes" id="UP001152797">
    <property type="component" value="Unassembled WGS sequence"/>
</dbReference>
<organism evidence="5">
    <name type="scientific">Cladocopium goreaui</name>
    <dbReference type="NCBI Taxonomy" id="2562237"/>
    <lineage>
        <taxon>Eukaryota</taxon>
        <taxon>Sar</taxon>
        <taxon>Alveolata</taxon>
        <taxon>Dinophyceae</taxon>
        <taxon>Suessiales</taxon>
        <taxon>Symbiodiniaceae</taxon>
        <taxon>Cladocopium</taxon>
    </lineage>
</organism>
<dbReference type="Gene3D" id="1.25.10.10">
    <property type="entry name" value="Leucine-rich Repeat Variant"/>
    <property type="match status" value="1"/>
</dbReference>
<dbReference type="GO" id="GO:0007091">
    <property type="term" value="P:metaphase/anaphase transition of mitotic cell cycle"/>
    <property type="evidence" value="ECO:0007669"/>
    <property type="project" value="TreeGrafter"/>
</dbReference>
<proteinExistence type="inferred from homology"/>
<dbReference type="InterPro" id="IPR024990">
    <property type="entry name" value="Apc1"/>
</dbReference>
<evidence type="ECO:0000256" key="1">
    <source>
        <dbReference type="ARBA" id="ARBA00010547"/>
    </source>
</evidence>
<keyword evidence="8" id="KW-1185">Reference proteome</keyword>
<dbReference type="InterPro" id="IPR011989">
    <property type="entry name" value="ARM-like"/>
</dbReference>
<evidence type="ECO:0000256" key="3">
    <source>
        <dbReference type="ARBA" id="ARBA00022776"/>
    </source>
</evidence>
<gene>
    <name evidence="5" type="ORF">C1SCF055_LOCUS17355</name>
</gene>
<keyword evidence="3" id="KW-0498">Mitosis</keyword>
<accession>A0A9P1CEK7</accession>
<evidence type="ECO:0000313" key="8">
    <source>
        <dbReference type="Proteomes" id="UP001152797"/>
    </source>
</evidence>
<feature type="non-terminal residue" evidence="5">
    <location>
        <position position="296"/>
    </location>
</feature>
<dbReference type="GO" id="GO:0070979">
    <property type="term" value="P:protein K11-linked ubiquitination"/>
    <property type="evidence" value="ECO:0007669"/>
    <property type="project" value="TreeGrafter"/>
</dbReference>
<evidence type="ECO:0000256" key="4">
    <source>
        <dbReference type="ARBA" id="ARBA00023306"/>
    </source>
</evidence>
<dbReference type="EMBL" id="CAMXCT010001467">
    <property type="protein sequence ID" value="CAI3990359.1"/>
    <property type="molecule type" value="Genomic_DNA"/>
</dbReference>
<reference evidence="5" key="1">
    <citation type="submission" date="2022-10" db="EMBL/GenBank/DDBJ databases">
        <authorList>
            <person name="Chen Y."/>
            <person name="Dougan E. K."/>
            <person name="Chan C."/>
            <person name="Rhodes N."/>
            <person name="Thang M."/>
        </authorList>
    </citation>
    <scope>NUCLEOTIDE SEQUENCE</scope>
</reference>
<dbReference type="AlphaFoldDB" id="A0A9P1CEK7"/>
<comment type="similarity">
    <text evidence="1">Belongs to the APC1 family.</text>
</comment>
<dbReference type="EMBL" id="CAMXCT030001467">
    <property type="protein sequence ID" value="CAL4777671.1"/>
    <property type="molecule type" value="Genomic_DNA"/>
</dbReference>
<name>A0A9P1CEK7_9DINO</name>
<evidence type="ECO:0000313" key="5">
    <source>
        <dbReference type="EMBL" id="CAI3990359.1"/>
    </source>
</evidence>